<dbReference type="PRINTS" id="PR00469">
    <property type="entry name" value="PNDRDTASEII"/>
</dbReference>
<dbReference type="InterPro" id="IPR036188">
    <property type="entry name" value="FAD/NAD-bd_sf"/>
</dbReference>
<comment type="caution">
    <text evidence="7">The sequence shown here is derived from an EMBL/GenBank/DDBJ whole genome shotgun (WGS) entry which is preliminary data.</text>
</comment>
<dbReference type="PANTHER" id="PTHR42913">
    <property type="entry name" value="APOPTOSIS-INDUCING FACTOR 1"/>
    <property type="match status" value="1"/>
</dbReference>
<evidence type="ECO:0000256" key="3">
    <source>
        <dbReference type="ARBA" id="ARBA00022630"/>
    </source>
</evidence>
<evidence type="ECO:0000256" key="1">
    <source>
        <dbReference type="ARBA" id="ARBA00001974"/>
    </source>
</evidence>
<keyword evidence="3" id="KW-0285">Flavoprotein</keyword>
<comment type="cofactor">
    <cofactor evidence="1">
        <name>FAD</name>
        <dbReference type="ChEBI" id="CHEBI:57692"/>
    </cofactor>
</comment>
<keyword evidence="4" id="KW-0274">FAD</keyword>
<feature type="domain" description="FAD/NAD(P)-binding" evidence="6">
    <location>
        <begin position="6"/>
        <end position="278"/>
    </location>
</feature>
<dbReference type="EMBL" id="BAABFB010000066">
    <property type="protein sequence ID" value="GAA4486786.1"/>
    <property type="molecule type" value="Genomic_DNA"/>
</dbReference>
<sequence>MNRVSQVVVVGAGYAGVTAANRILAAGRPDVAVTVVNPRPDFVERIRLHQYAADSGTATVPLADVLHPDARLRVASVDLIGERELTLAGGEVLGFDHLIYAVGSRTADAAVGAGHAFTVGGLEDADRLRTRLRALGAGAAVVVVGGGLTGIEAAAEIAEARADLRVLLVSAGAVGVGLAPRGRRAVTRTLARLGVDVRAGSRARRIEADRVVLADGTDLAADCVVWAGAFEVPDLARRSGLPVDDRGRLRTDENLVCVGNPAIVGVGDAVAPPERVAGHIRMSCQAAIPLGAHGADTVLAQLAGRRPEPLSMGFLLQCISLGRRAGVIQFVRTDDSPRKFALRGRTGAFVKEQICRQTVSRRGARAGSYRWLSGPAPAREEQGVSA</sequence>
<dbReference type="RefSeq" id="WP_345350258.1">
    <property type="nucleotide sequence ID" value="NZ_BAABFB010000066.1"/>
</dbReference>
<protein>
    <submittedName>
        <fullName evidence="7">FAD-dependent oxidoreductase</fullName>
    </submittedName>
</protein>
<evidence type="ECO:0000256" key="5">
    <source>
        <dbReference type="ARBA" id="ARBA00023002"/>
    </source>
</evidence>
<evidence type="ECO:0000256" key="2">
    <source>
        <dbReference type="ARBA" id="ARBA00005272"/>
    </source>
</evidence>
<dbReference type="InterPro" id="IPR051169">
    <property type="entry name" value="NADH-Q_oxidoreductase"/>
</dbReference>
<name>A0ABP8PFT5_9NOCA</name>
<reference evidence="8" key="1">
    <citation type="journal article" date="2019" name="Int. J. Syst. Evol. Microbiol.">
        <title>The Global Catalogue of Microorganisms (GCM) 10K type strain sequencing project: providing services to taxonomists for standard genome sequencing and annotation.</title>
        <authorList>
            <consortium name="The Broad Institute Genomics Platform"/>
            <consortium name="The Broad Institute Genome Sequencing Center for Infectious Disease"/>
            <person name="Wu L."/>
            <person name="Ma J."/>
        </authorList>
    </citation>
    <scope>NUCLEOTIDE SEQUENCE [LARGE SCALE GENOMIC DNA]</scope>
    <source>
        <strain evidence="8">JCM 32206</strain>
    </source>
</reference>
<dbReference type="PRINTS" id="PR00368">
    <property type="entry name" value="FADPNR"/>
</dbReference>
<dbReference type="Proteomes" id="UP001501183">
    <property type="component" value="Unassembled WGS sequence"/>
</dbReference>
<dbReference type="Pfam" id="PF07992">
    <property type="entry name" value="Pyr_redox_2"/>
    <property type="match status" value="1"/>
</dbReference>
<gene>
    <name evidence="7" type="ORF">GCM10023094_43960</name>
</gene>
<dbReference type="Gene3D" id="3.50.50.100">
    <property type="match status" value="1"/>
</dbReference>
<proteinExistence type="inferred from homology"/>
<organism evidence="7 8">
    <name type="scientific">Rhodococcus olei</name>
    <dbReference type="NCBI Taxonomy" id="2161675"/>
    <lineage>
        <taxon>Bacteria</taxon>
        <taxon>Bacillati</taxon>
        <taxon>Actinomycetota</taxon>
        <taxon>Actinomycetes</taxon>
        <taxon>Mycobacteriales</taxon>
        <taxon>Nocardiaceae</taxon>
        <taxon>Rhodococcus</taxon>
    </lineage>
</organism>
<evidence type="ECO:0000313" key="7">
    <source>
        <dbReference type="EMBL" id="GAA4486786.1"/>
    </source>
</evidence>
<comment type="similarity">
    <text evidence="2">Belongs to the NADH dehydrogenase family.</text>
</comment>
<keyword evidence="8" id="KW-1185">Reference proteome</keyword>
<dbReference type="InterPro" id="IPR023753">
    <property type="entry name" value="FAD/NAD-binding_dom"/>
</dbReference>
<evidence type="ECO:0000313" key="8">
    <source>
        <dbReference type="Proteomes" id="UP001501183"/>
    </source>
</evidence>
<evidence type="ECO:0000259" key="6">
    <source>
        <dbReference type="Pfam" id="PF07992"/>
    </source>
</evidence>
<keyword evidence="5" id="KW-0560">Oxidoreductase</keyword>
<dbReference type="SUPFAM" id="SSF51905">
    <property type="entry name" value="FAD/NAD(P)-binding domain"/>
    <property type="match status" value="1"/>
</dbReference>
<dbReference type="PANTHER" id="PTHR42913:SF3">
    <property type="entry name" value="64 KDA MITOCHONDRIAL NADH DEHYDROGENASE (EUROFUNG)"/>
    <property type="match status" value="1"/>
</dbReference>
<accession>A0ABP8PFT5</accession>
<evidence type="ECO:0000256" key="4">
    <source>
        <dbReference type="ARBA" id="ARBA00022827"/>
    </source>
</evidence>